<name>A0ACC3SP60_9PEZI</name>
<protein>
    <submittedName>
        <fullName evidence="1">Nucleolar protein 9</fullName>
    </submittedName>
</protein>
<accession>A0ACC3SP60</accession>
<comment type="caution">
    <text evidence="1">The sequence shown here is derived from an EMBL/GenBank/DDBJ whole genome shotgun (WGS) entry which is preliminary data.</text>
</comment>
<organism evidence="1 2">
    <name type="scientific">Zalaria obscura</name>
    <dbReference type="NCBI Taxonomy" id="2024903"/>
    <lineage>
        <taxon>Eukaryota</taxon>
        <taxon>Fungi</taxon>
        <taxon>Dikarya</taxon>
        <taxon>Ascomycota</taxon>
        <taxon>Pezizomycotina</taxon>
        <taxon>Dothideomycetes</taxon>
        <taxon>Dothideomycetidae</taxon>
        <taxon>Dothideales</taxon>
        <taxon>Zalariaceae</taxon>
        <taxon>Zalaria</taxon>
    </lineage>
</organism>
<proteinExistence type="predicted"/>
<gene>
    <name evidence="1" type="primary">NOP9</name>
    <name evidence="1" type="ORF">M8818_000138</name>
</gene>
<sequence length="709" mass="78568">MPRENKKRGRRGEEKKRKLENGDEDFEQNDQQKRQRTDAPEDEAAYTVANEDQYVGDGADGAMQAEKVFFGMLDEEEQEYFRRADGMLELNSFGDAEERNLFLANVYREADGKELKIANSQSCSRLMERLIQLSTPAQLKTLFQKFSGKFASHCCEKLFIQSAPIVTEELLHPPKPNKTNADEIYVSMENLFLYTIGELEGNIGFLMTDRFATHTLRVLLLVLAGEPFEGGSAKSLVASKKKENVAVNGMGDLGAKKDEKRAVPDSFAETLQKLLSESIAGLDTTSLRALATHQLGNPTLQLLIRLELTHFGKQRAKDQKSIIRTLLPDEPITAESDSATFINGLMFDPIGSHLMETIVQYAPGKMFKNLYRDLFKERIASLARNEIAGYVVCKILERLSREDLFEAHELILPQLGGLIERNRMAVVKTLIERCAVREVDTQAIAVQIDNAFKGEEGFEITKLLRVDEDATGGEGGADGQPFAQATAIVQPKSLKTQGSSLTQAMIAVPGPLSGLIFDALVSLQPSTLLKMAKDPVIGRTLQAALTSTNASIISRRKLIQLFYGHVGEMALDRFASHVVDCIWEGTHGLAFIRERIAEELAENEGALRESPCGRGVWKNWKMDLYKRKRQEWIRQSKIKASNDGFQSFSELDLNKPNPSGQGGQAGQEGKSEGKSAIQLARERHAANKARQAERRAKAPAPARAAAGPA</sequence>
<keyword evidence="2" id="KW-1185">Reference proteome</keyword>
<reference evidence="1" key="1">
    <citation type="submission" date="2024-02" db="EMBL/GenBank/DDBJ databases">
        <title>Metagenome Assembled Genome of Zalaria obscura JY119.</title>
        <authorList>
            <person name="Vighnesh L."/>
            <person name="Jagadeeshwari U."/>
            <person name="Venkata Ramana C."/>
            <person name="Sasikala C."/>
        </authorList>
    </citation>
    <scope>NUCLEOTIDE SEQUENCE</scope>
    <source>
        <strain evidence="1">JY119</strain>
    </source>
</reference>
<dbReference type="EMBL" id="JAMKPW020000001">
    <property type="protein sequence ID" value="KAK8221971.1"/>
    <property type="molecule type" value="Genomic_DNA"/>
</dbReference>
<evidence type="ECO:0000313" key="1">
    <source>
        <dbReference type="EMBL" id="KAK8221971.1"/>
    </source>
</evidence>
<dbReference type="Proteomes" id="UP001320706">
    <property type="component" value="Unassembled WGS sequence"/>
</dbReference>
<evidence type="ECO:0000313" key="2">
    <source>
        <dbReference type="Proteomes" id="UP001320706"/>
    </source>
</evidence>